<keyword evidence="3" id="KW-1185">Reference proteome</keyword>
<evidence type="ECO:0000313" key="4">
    <source>
        <dbReference type="Proteomes" id="UP000574390"/>
    </source>
</evidence>
<dbReference type="Proteomes" id="UP000574390">
    <property type="component" value="Unassembled WGS sequence"/>
</dbReference>
<sequence>MGNSVLSSLSVDDPFHPTPQGLCLLLPSDHYHIYALKCPPEVIRAVHDALGAAAIKREGPSSKAQGLQKFTLRDWLWYAEAVERAGWEVVDEVDLSRRHFLQGWVLRRIDRDDRLTHGRNLM</sequence>
<evidence type="ECO:0000313" key="3">
    <source>
        <dbReference type="Proteomes" id="UP000553632"/>
    </source>
</evidence>
<accession>A0A7J6R1Y2</accession>
<name>A0A7J6R1Y2_PEROL</name>
<protein>
    <submittedName>
        <fullName evidence="1">Uncharacterized protein</fullName>
    </submittedName>
</protein>
<evidence type="ECO:0000313" key="1">
    <source>
        <dbReference type="EMBL" id="KAF4714401.1"/>
    </source>
</evidence>
<reference evidence="3 4" key="1">
    <citation type="submission" date="2020-04" db="EMBL/GenBank/DDBJ databases">
        <title>Perkinsus olseni comparative genomics.</title>
        <authorList>
            <person name="Bogema D.R."/>
        </authorList>
    </citation>
    <scope>NUCLEOTIDE SEQUENCE [LARGE SCALE GENOMIC DNA]</scope>
    <source>
        <strain evidence="2">ATCC PRA-205</strain>
        <strain evidence="1 3">ATCC PRA-207</strain>
    </source>
</reference>
<dbReference type="EMBL" id="JABANO010028920">
    <property type="protein sequence ID" value="KAF4714401.1"/>
    <property type="molecule type" value="Genomic_DNA"/>
</dbReference>
<evidence type="ECO:0000313" key="2">
    <source>
        <dbReference type="EMBL" id="KAF4736692.1"/>
    </source>
</evidence>
<organism evidence="1 3">
    <name type="scientific">Perkinsus olseni</name>
    <name type="common">Perkinsus atlanticus</name>
    <dbReference type="NCBI Taxonomy" id="32597"/>
    <lineage>
        <taxon>Eukaryota</taxon>
        <taxon>Sar</taxon>
        <taxon>Alveolata</taxon>
        <taxon>Perkinsozoa</taxon>
        <taxon>Perkinsea</taxon>
        <taxon>Perkinsida</taxon>
        <taxon>Perkinsidae</taxon>
        <taxon>Perkinsus</taxon>
    </lineage>
</organism>
<feature type="non-terminal residue" evidence="1">
    <location>
        <position position="122"/>
    </location>
</feature>
<dbReference type="EMBL" id="JABANM010012036">
    <property type="protein sequence ID" value="KAF4736692.1"/>
    <property type="molecule type" value="Genomic_DNA"/>
</dbReference>
<dbReference type="Proteomes" id="UP000553632">
    <property type="component" value="Unassembled WGS sequence"/>
</dbReference>
<gene>
    <name evidence="2" type="ORF">FOZ62_011400</name>
    <name evidence="1" type="ORF">FOZ63_012580</name>
</gene>
<proteinExistence type="predicted"/>
<dbReference type="AlphaFoldDB" id="A0A7J6R1Y2"/>
<comment type="caution">
    <text evidence="1">The sequence shown here is derived from an EMBL/GenBank/DDBJ whole genome shotgun (WGS) entry which is preliminary data.</text>
</comment>